<dbReference type="Pfam" id="PF12951">
    <property type="entry name" value="PATR"/>
    <property type="match status" value="1"/>
</dbReference>
<dbReference type="Proteomes" id="UP000639516">
    <property type="component" value="Unassembled WGS sequence"/>
</dbReference>
<dbReference type="InterPro" id="IPR036709">
    <property type="entry name" value="Autotransporte_beta_dom_sf"/>
</dbReference>
<proteinExistence type="predicted"/>
<dbReference type="SUPFAM" id="SSF103515">
    <property type="entry name" value="Autotransporter"/>
    <property type="match status" value="1"/>
</dbReference>
<dbReference type="Pfam" id="PF03797">
    <property type="entry name" value="Autotransporter"/>
    <property type="match status" value="1"/>
</dbReference>
<feature type="chain" id="PRO_5046821078" evidence="2">
    <location>
        <begin position="18"/>
        <end position="978"/>
    </location>
</feature>
<evidence type="ECO:0000259" key="3">
    <source>
        <dbReference type="PROSITE" id="PS51208"/>
    </source>
</evidence>
<gene>
    <name evidence="4" type="ORF">HA482_06830</name>
</gene>
<dbReference type="RefSeq" id="WP_188105733.1">
    <property type="nucleotide sequence ID" value="NZ_JAANIH010000050.1"/>
</dbReference>
<organism evidence="4 5">
    <name type="scientific">Bradyrhizobium campsiandrae</name>
    <dbReference type="NCBI Taxonomy" id="1729892"/>
    <lineage>
        <taxon>Bacteria</taxon>
        <taxon>Pseudomonadati</taxon>
        <taxon>Pseudomonadota</taxon>
        <taxon>Alphaproteobacteria</taxon>
        <taxon>Hyphomicrobiales</taxon>
        <taxon>Nitrobacteraceae</taxon>
        <taxon>Bradyrhizobium</taxon>
    </lineage>
</organism>
<evidence type="ECO:0000256" key="2">
    <source>
        <dbReference type="SAM" id="SignalP"/>
    </source>
</evidence>
<evidence type="ECO:0000256" key="1">
    <source>
        <dbReference type="ARBA" id="ARBA00022729"/>
    </source>
</evidence>
<dbReference type="SMART" id="SM00869">
    <property type="entry name" value="Autotransporter"/>
    <property type="match status" value="1"/>
</dbReference>
<dbReference type="NCBIfam" id="TIGR02913">
    <property type="entry name" value="HAF_rpt"/>
    <property type="match status" value="1"/>
</dbReference>
<keyword evidence="1 2" id="KW-0732">Signal</keyword>
<dbReference type="InterPro" id="IPR011050">
    <property type="entry name" value="Pectin_lyase_fold/virulence"/>
</dbReference>
<sequence length="978" mass="98953">MIFFAVGLLLAAAPVRAQNFQGLGFLPGFDYSEAAGVSADGKTVAGNLRPIGLESTGNSEAFGWTASTGMVALGIPTGRDTSRAMGVSGDGTTFVGYGQLLNSGTGARAFKWTSTTGFVDLGDLPGGHSNNFATATNADGSVIVGAAAAGCCTQAIRWTASTGMVNLGVLPGATGGVANGVSGDGSVVVGYSSTNEAFRWTAATGATGLGFLPGSNNSLATSVSANGSVVVGSSRNALGYDQAFRWTAATGMSAIGSLPGAVFSQANAVNADGSVIVGTSGNVNFNFQAYRWTQATGIQSIPAILSAAGYGPANWSLQTAQGVSADGTVIVGNGIDPNGKNEAWIAHIPINAFALLDLNGVDHSLGSLVWGGVVTNSGVGTATLTAGSDNTTSTFIGTIQDGLGATSFVKTGTGTLTLTGASTYTGATTINGGTLEVEGSIASSSLTTVNGGSALTGAGTVGSALINSGGLFAPGNGLPGSSMMVAGDLAFQSGALYLVQINPSTASFADVAGTATLANATVYAVFSSGTTVFKRYTILTAGALAGTFDPATVNTNLPSGFKTTLSYDATHAYLNLTLAFVASPGSRLNANQQNVTDAIGNSFNTNGSVPLTWGGLTPSRLIQLSGEGATPVLQTTFGALNQFIGVMTDPFAAGRNDPIGVGGNPSAYADENLPYAAKRKPNDALAGIYTKAPAGPSYEQRWSVWAAGYGGSQRTDGNAVTGSNDTRSSIYGTAVGADYRFSPGAIAGFALAGGGTNFSVNGLGSGRSDLFQAGAFVRHNVGAAYFVGALAYGWQDVTTDRTVTVAGVDQLRARFNANAWSGRVEGGYRFIAQGFGWTPYAAGQFTTFDLPNYAEQAVVGSNTFALAYDATSVTDARSELGLRTDKSLAAADGLVTLRGRAAWAHDFNPNRPLAATFQTLPGASFVVNGARQASDSVLVTAAIEKKWLNGWSAAATFEGEFSNLTESYAGKGVVRYAW</sequence>
<dbReference type="SUPFAM" id="SSF51126">
    <property type="entry name" value="Pectin lyase-like"/>
    <property type="match status" value="1"/>
</dbReference>
<accession>A0ABR7U1T2</accession>
<dbReference type="InterPro" id="IPR005546">
    <property type="entry name" value="Autotransporte_beta"/>
</dbReference>
<evidence type="ECO:0000313" key="5">
    <source>
        <dbReference type="Proteomes" id="UP000639516"/>
    </source>
</evidence>
<comment type="caution">
    <text evidence="4">The sequence shown here is derived from an EMBL/GenBank/DDBJ whole genome shotgun (WGS) entry which is preliminary data.</text>
</comment>
<reference evidence="4 5" key="1">
    <citation type="journal article" date="2020" name="Arch. Microbiol.">
        <title>Bradyrhizobium campsiandrae sp. nov., a nitrogen-fixing bacterial strain isolated from a native leguminous tree from the Amazon adapted to flooded conditions.</title>
        <authorList>
            <person name="Cabral Michel D."/>
            <person name="Martins da Costa E."/>
            <person name="Azarias Guimaraes A."/>
            <person name="Soares de Carvalho T."/>
            <person name="Santos de Castro Caputo P."/>
            <person name="Willems A."/>
            <person name="de Souza Moreira F.M."/>
        </authorList>
    </citation>
    <scope>NUCLEOTIDE SEQUENCE [LARGE SCALE GENOMIC DNA]</scope>
    <source>
        <strain evidence="5">INPA 384B</strain>
    </source>
</reference>
<protein>
    <submittedName>
        <fullName evidence="4">Autotransporter domain-containing protein</fullName>
    </submittedName>
</protein>
<feature type="domain" description="Autotransporter" evidence="3">
    <location>
        <begin position="697"/>
        <end position="978"/>
    </location>
</feature>
<keyword evidence="5" id="KW-1185">Reference proteome</keyword>
<evidence type="ECO:0000313" key="4">
    <source>
        <dbReference type="EMBL" id="MBC9977932.1"/>
    </source>
</evidence>
<feature type="signal peptide" evidence="2">
    <location>
        <begin position="1"/>
        <end position="17"/>
    </location>
</feature>
<dbReference type="Gene3D" id="2.40.128.130">
    <property type="entry name" value="Autotransporter beta-domain"/>
    <property type="match status" value="1"/>
</dbReference>
<dbReference type="InterPro" id="IPR014262">
    <property type="entry name" value="HAF_rpt"/>
</dbReference>
<dbReference type="NCBIfam" id="TIGR02601">
    <property type="entry name" value="autotrns_rpt"/>
    <property type="match status" value="1"/>
</dbReference>
<dbReference type="PROSITE" id="PS51208">
    <property type="entry name" value="AUTOTRANSPORTER"/>
    <property type="match status" value="1"/>
</dbReference>
<dbReference type="EMBL" id="JAATTO010000008">
    <property type="protein sequence ID" value="MBC9977932.1"/>
    <property type="molecule type" value="Genomic_DNA"/>
</dbReference>
<dbReference type="InterPro" id="IPR013425">
    <property type="entry name" value="Autotrns_rpt"/>
</dbReference>
<name>A0ABR7U1T2_9BRAD</name>